<evidence type="ECO:0000313" key="6">
    <source>
        <dbReference type="Proteomes" id="UP001193389"/>
    </source>
</evidence>
<name>A0A5K7SEQ9_9BACT</name>
<dbReference type="SUPFAM" id="SSF111384">
    <property type="entry name" value="OmpH-like"/>
    <property type="match status" value="1"/>
</dbReference>
<dbReference type="InterPro" id="IPR005632">
    <property type="entry name" value="Chaperone_Skp"/>
</dbReference>
<feature type="signal peptide" evidence="4">
    <location>
        <begin position="1"/>
        <end position="22"/>
    </location>
</feature>
<accession>A0A5K7SEQ9</accession>
<dbReference type="PANTHER" id="PTHR35089">
    <property type="entry name" value="CHAPERONE PROTEIN SKP"/>
    <property type="match status" value="1"/>
</dbReference>
<dbReference type="RefSeq" id="WP_318348134.1">
    <property type="nucleotide sequence ID" value="NZ_AP018694.1"/>
</dbReference>
<gene>
    <name evidence="5" type="ORF">AQPE_4116</name>
</gene>
<dbReference type="KEGG" id="anf:AQPE_4116"/>
<dbReference type="AlphaFoldDB" id="A0A5K7SEQ9"/>
<feature type="chain" id="PRO_5024299740" evidence="4">
    <location>
        <begin position="23"/>
        <end position="171"/>
    </location>
</feature>
<dbReference type="Gene3D" id="3.30.910.20">
    <property type="entry name" value="Skp domain"/>
    <property type="match status" value="1"/>
</dbReference>
<keyword evidence="3" id="KW-0175">Coiled coil</keyword>
<evidence type="ECO:0000256" key="4">
    <source>
        <dbReference type="SAM" id="SignalP"/>
    </source>
</evidence>
<sequence length="171" mass="19370">MKSVFKICVLGILLLSAGFANAQAPKFGHIDLQALVQIMPERATAEKQFTAYQKELEDALGVMQKDFQTLYMDYAAKRDSLSETVRKMKEDDLNAKNERIQTYQQNAQQQLQTKQAELLKPVFDKADKAIKEVGAEKGLVYVFDMSSRVILYNSKESVDILPFVKTKLGIQ</sequence>
<organism evidence="5 6">
    <name type="scientific">Aquipluma nitroreducens</name>
    <dbReference type="NCBI Taxonomy" id="2010828"/>
    <lineage>
        <taxon>Bacteria</taxon>
        <taxon>Pseudomonadati</taxon>
        <taxon>Bacteroidota</taxon>
        <taxon>Bacteroidia</taxon>
        <taxon>Marinilabiliales</taxon>
        <taxon>Prolixibacteraceae</taxon>
        <taxon>Aquipluma</taxon>
    </lineage>
</organism>
<comment type="similarity">
    <text evidence="1">Belongs to the Skp family.</text>
</comment>
<dbReference type="EMBL" id="AP018694">
    <property type="protein sequence ID" value="BBE19927.1"/>
    <property type="molecule type" value="Genomic_DNA"/>
</dbReference>
<dbReference type="GO" id="GO:0050821">
    <property type="term" value="P:protein stabilization"/>
    <property type="evidence" value="ECO:0007669"/>
    <property type="project" value="TreeGrafter"/>
</dbReference>
<evidence type="ECO:0000256" key="2">
    <source>
        <dbReference type="ARBA" id="ARBA00022729"/>
    </source>
</evidence>
<dbReference type="PANTHER" id="PTHR35089:SF1">
    <property type="entry name" value="CHAPERONE PROTEIN SKP"/>
    <property type="match status" value="1"/>
</dbReference>
<protein>
    <submittedName>
        <fullName evidence="5">Outer membrane protein H</fullName>
    </submittedName>
</protein>
<feature type="coiled-coil region" evidence="3">
    <location>
        <begin position="86"/>
        <end position="113"/>
    </location>
</feature>
<dbReference type="SMART" id="SM00935">
    <property type="entry name" value="OmpH"/>
    <property type="match status" value="1"/>
</dbReference>
<keyword evidence="2 4" id="KW-0732">Signal</keyword>
<evidence type="ECO:0000256" key="1">
    <source>
        <dbReference type="ARBA" id="ARBA00009091"/>
    </source>
</evidence>
<dbReference type="InterPro" id="IPR024930">
    <property type="entry name" value="Skp_dom_sf"/>
</dbReference>
<evidence type="ECO:0000256" key="3">
    <source>
        <dbReference type="SAM" id="Coils"/>
    </source>
</evidence>
<reference evidence="5" key="1">
    <citation type="journal article" date="2020" name="Int. J. Syst. Evol. Microbiol.">
        <title>Aquipluma nitroreducens gen. nov. sp. nov., a novel facultatively anaerobic bacterium isolated from a freshwater lake.</title>
        <authorList>
            <person name="Watanabe M."/>
            <person name="Kojima H."/>
            <person name="Fukui M."/>
        </authorList>
    </citation>
    <scope>NUCLEOTIDE SEQUENCE</scope>
    <source>
        <strain evidence="5">MeG22</strain>
    </source>
</reference>
<dbReference type="Pfam" id="PF03938">
    <property type="entry name" value="OmpH"/>
    <property type="match status" value="1"/>
</dbReference>
<dbReference type="GO" id="GO:0005829">
    <property type="term" value="C:cytosol"/>
    <property type="evidence" value="ECO:0007669"/>
    <property type="project" value="TreeGrafter"/>
</dbReference>
<proteinExistence type="inferred from homology"/>
<evidence type="ECO:0000313" key="5">
    <source>
        <dbReference type="EMBL" id="BBE19927.1"/>
    </source>
</evidence>
<dbReference type="GO" id="GO:0051082">
    <property type="term" value="F:unfolded protein binding"/>
    <property type="evidence" value="ECO:0007669"/>
    <property type="project" value="InterPro"/>
</dbReference>
<keyword evidence="6" id="KW-1185">Reference proteome</keyword>
<dbReference type="Proteomes" id="UP001193389">
    <property type="component" value="Chromosome"/>
</dbReference>